<protein>
    <submittedName>
        <fullName evidence="1">Uncharacterized protein</fullName>
    </submittedName>
</protein>
<proteinExistence type="predicted"/>
<organism evidence="1 2">
    <name type="scientific">Nocardioides panacis</name>
    <dbReference type="NCBI Taxonomy" id="2849501"/>
    <lineage>
        <taxon>Bacteria</taxon>
        <taxon>Bacillati</taxon>
        <taxon>Actinomycetota</taxon>
        <taxon>Actinomycetes</taxon>
        <taxon>Propionibacteriales</taxon>
        <taxon>Nocardioidaceae</taxon>
        <taxon>Nocardioides</taxon>
    </lineage>
</organism>
<dbReference type="Proteomes" id="UP000683575">
    <property type="component" value="Chromosome"/>
</dbReference>
<gene>
    <name evidence="1" type="ORF">KRR39_01965</name>
</gene>
<dbReference type="KEGG" id="nps:KRR39_01965"/>
<reference evidence="1" key="1">
    <citation type="submission" date="2021-06" db="EMBL/GenBank/DDBJ databases">
        <title>Complete genome sequence of Nocardioides sp. G188.</title>
        <authorList>
            <person name="Im W.-T."/>
        </authorList>
    </citation>
    <scope>NUCLEOTIDE SEQUENCE</scope>
    <source>
        <strain evidence="1">G188</strain>
    </source>
</reference>
<evidence type="ECO:0000313" key="1">
    <source>
        <dbReference type="EMBL" id="QWZ08653.1"/>
    </source>
</evidence>
<name>A0A975SZ47_9ACTN</name>
<dbReference type="AlphaFoldDB" id="A0A975SZ47"/>
<dbReference type="RefSeq" id="WP_216940272.1">
    <property type="nucleotide sequence ID" value="NZ_CP077062.1"/>
</dbReference>
<dbReference type="EMBL" id="CP077062">
    <property type="protein sequence ID" value="QWZ08653.1"/>
    <property type="molecule type" value="Genomic_DNA"/>
</dbReference>
<keyword evidence="2" id="KW-1185">Reference proteome</keyword>
<accession>A0A975SZ47</accession>
<evidence type="ECO:0000313" key="2">
    <source>
        <dbReference type="Proteomes" id="UP000683575"/>
    </source>
</evidence>
<sequence length="98" mass="10998">MNDVDFREPWSRLDAEHGQSFENEAHVEVAPAHELHGLALRALAQCQGCDNVVFRASDDTFAIVHLTWSRKPEAPPWPLTTRLGGFIAVEAAMDQHQH</sequence>